<evidence type="ECO:0000313" key="3">
    <source>
        <dbReference type="Proteomes" id="UP001341281"/>
    </source>
</evidence>
<organism evidence="2 3">
    <name type="scientific">Paspalum notatum var. saurae</name>
    <dbReference type="NCBI Taxonomy" id="547442"/>
    <lineage>
        <taxon>Eukaryota</taxon>
        <taxon>Viridiplantae</taxon>
        <taxon>Streptophyta</taxon>
        <taxon>Embryophyta</taxon>
        <taxon>Tracheophyta</taxon>
        <taxon>Spermatophyta</taxon>
        <taxon>Magnoliopsida</taxon>
        <taxon>Liliopsida</taxon>
        <taxon>Poales</taxon>
        <taxon>Poaceae</taxon>
        <taxon>PACMAD clade</taxon>
        <taxon>Panicoideae</taxon>
        <taxon>Andropogonodae</taxon>
        <taxon>Paspaleae</taxon>
        <taxon>Paspalinae</taxon>
        <taxon>Paspalum</taxon>
    </lineage>
</organism>
<name>A0AAQ3SLF8_PASNO</name>
<dbReference type="Proteomes" id="UP001341281">
    <property type="component" value="Chromosome 01"/>
</dbReference>
<gene>
    <name evidence="2" type="ORF">U9M48_004649</name>
</gene>
<evidence type="ECO:0000313" key="2">
    <source>
        <dbReference type="EMBL" id="WVZ53748.1"/>
    </source>
</evidence>
<dbReference type="SUPFAM" id="SSF52540">
    <property type="entry name" value="P-loop containing nucleoside triphosphate hydrolases"/>
    <property type="match status" value="1"/>
</dbReference>
<dbReference type="Pfam" id="PF00931">
    <property type="entry name" value="NB-ARC"/>
    <property type="match status" value="1"/>
</dbReference>
<proteinExistence type="predicted"/>
<dbReference type="EMBL" id="CP144745">
    <property type="protein sequence ID" value="WVZ53748.1"/>
    <property type="molecule type" value="Genomic_DNA"/>
</dbReference>
<feature type="domain" description="NB-ARC" evidence="1">
    <location>
        <begin position="3"/>
        <end position="50"/>
    </location>
</feature>
<dbReference type="AlphaFoldDB" id="A0AAQ3SLF8"/>
<protein>
    <recommendedName>
        <fullName evidence="1">NB-ARC domain-containing protein</fullName>
    </recommendedName>
</protein>
<sequence>MLKKIAREFGILVDVTYMEIRSLVDIINKHLEGKRYILVLYDVWQKDVWINDIMHGQKRCPKELWDLAKKFLQKCEGVLKSYGIWLKNSYKSVKACLLRLHASIAYYLAYGKTYTIS</sequence>
<accession>A0AAQ3SLF8</accession>
<keyword evidence="3" id="KW-1185">Reference proteome</keyword>
<dbReference type="InterPro" id="IPR027417">
    <property type="entry name" value="P-loop_NTPase"/>
</dbReference>
<evidence type="ECO:0000259" key="1">
    <source>
        <dbReference type="Pfam" id="PF00931"/>
    </source>
</evidence>
<dbReference type="InterPro" id="IPR002182">
    <property type="entry name" value="NB-ARC"/>
</dbReference>
<reference evidence="2 3" key="1">
    <citation type="submission" date="2024-02" db="EMBL/GenBank/DDBJ databases">
        <title>High-quality chromosome-scale genome assembly of Pensacola bahiagrass (Paspalum notatum Flugge var. saurae).</title>
        <authorList>
            <person name="Vega J.M."/>
            <person name="Podio M."/>
            <person name="Orjuela J."/>
            <person name="Siena L.A."/>
            <person name="Pessino S.C."/>
            <person name="Combes M.C."/>
            <person name="Mariac C."/>
            <person name="Albertini E."/>
            <person name="Pupilli F."/>
            <person name="Ortiz J.P.A."/>
            <person name="Leblanc O."/>
        </authorList>
    </citation>
    <scope>NUCLEOTIDE SEQUENCE [LARGE SCALE GENOMIC DNA]</scope>
    <source>
        <strain evidence="2">R1</strain>
        <tissue evidence="2">Leaf</tissue>
    </source>
</reference>